<organism evidence="1 2">
    <name type="scientific">Portunus trituberculatus</name>
    <name type="common">Swimming crab</name>
    <name type="synonym">Neptunus trituberculatus</name>
    <dbReference type="NCBI Taxonomy" id="210409"/>
    <lineage>
        <taxon>Eukaryota</taxon>
        <taxon>Metazoa</taxon>
        <taxon>Ecdysozoa</taxon>
        <taxon>Arthropoda</taxon>
        <taxon>Crustacea</taxon>
        <taxon>Multicrustacea</taxon>
        <taxon>Malacostraca</taxon>
        <taxon>Eumalacostraca</taxon>
        <taxon>Eucarida</taxon>
        <taxon>Decapoda</taxon>
        <taxon>Pleocyemata</taxon>
        <taxon>Brachyura</taxon>
        <taxon>Eubrachyura</taxon>
        <taxon>Portunoidea</taxon>
        <taxon>Portunidae</taxon>
        <taxon>Portuninae</taxon>
        <taxon>Portunus</taxon>
    </lineage>
</organism>
<comment type="caution">
    <text evidence="1">The sequence shown here is derived from an EMBL/GenBank/DDBJ whole genome shotgun (WGS) entry which is preliminary data.</text>
</comment>
<dbReference type="AlphaFoldDB" id="A0A5B7JMY5"/>
<sequence length="69" mass="8056">MSPRCHGRPRQVWTRTNRYRLFRNISSPSLLFKTTRSTTTITTIIKAYHHLHISSKRQSLSSGKKNITT</sequence>
<proteinExistence type="predicted"/>
<accession>A0A5B7JMY5</accession>
<dbReference type="Proteomes" id="UP000324222">
    <property type="component" value="Unassembled WGS sequence"/>
</dbReference>
<name>A0A5B7JMY5_PORTR</name>
<reference evidence="1 2" key="1">
    <citation type="submission" date="2019-05" db="EMBL/GenBank/DDBJ databases">
        <title>Another draft genome of Portunus trituberculatus and its Hox gene families provides insights of decapod evolution.</title>
        <authorList>
            <person name="Jeong J.-H."/>
            <person name="Song I."/>
            <person name="Kim S."/>
            <person name="Choi T."/>
            <person name="Kim D."/>
            <person name="Ryu S."/>
            <person name="Kim W."/>
        </authorList>
    </citation>
    <scope>NUCLEOTIDE SEQUENCE [LARGE SCALE GENOMIC DNA]</scope>
    <source>
        <tissue evidence="1">Muscle</tissue>
    </source>
</reference>
<evidence type="ECO:0000313" key="2">
    <source>
        <dbReference type="Proteomes" id="UP000324222"/>
    </source>
</evidence>
<protein>
    <submittedName>
        <fullName evidence="1">Uncharacterized protein</fullName>
    </submittedName>
</protein>
<gene>
    <name evidence="1" type="ORF">E2C01_089628</name>
</gene>
<evidence type="ECO:0000313" key="1">
    <source>
        <dbReference type="EMBL" id="MPC94457.1"/>
    </source>
</evidence>
<dbReference type="EMBL" id="VSRR010098643">
    <property type="protein sequence ID" value="MPC94457.1"/>
    <property type="molecule type" value="Genomic_DNA"/>
</dbReference>
<keyword evidence="2" id="KW-1185">Reference proteome</keyword>